<dbReference type="Proteomes" id="UP000472276">
    <property type="component" value="Unassembled WGS sequence"/>
</dbReference>
<reference evidence="7" key="1">
    <citation type="submission" date="2025-08" db="UniProtKB">
        <authorList>
            <consortium name="Ensembl"/>
        </authorList>
    </citation>
    <scope>IDENTIFICATION</scope>
</reference>
<sequence>LQQQSNDHSLSNNFNVSQGVAVHRFTSEFEPLERLGKGAFGSVYKVRDKKLKIEYAVKVGCYKEKSLREVRTLSDLFHRNIVRYYTFWMQDTGYEWDLRDDSYDSYASSHHEGNSESKFLYIQMELCAKNTLRDWIDEKNKESVQDSKRREESLRIAQEIVCGVEYIHSKNHIHRDLKPANIMFGVEGEVKIGDFGLVTSDDDDEERTVCKGTPSYMAPEQVRWKYNRKVDMFALGLIFFELLWKLSTGYERAKVRFTAVILTTVHMHGVIIYQ</sequence>
<dbReference type="GO" id="GO:0004694">
    <property type="term" value="F:eukaryotic translation initiation factor 2alpha kinase activity"/>
    <property type="evidence" value="ECO:0007669"/>
    <property type="project" value="TreeGrafter"/>
</dbReference>
<dbReference type="SUPFAM" id="SSF56112">
    <property type="entry name" value="Protein kinase-like (PK-like)"/>
    <property type="match status" value="1"/>
</dbReference>
<reference evidence="7" key="2">
    <citation type="submission" date="2025-09" db="UniProtKB">
        <authorList>
            <consortium name="Ensembl"/>
        </authorList>
    </citation>
    <scope>IDENTIFICATION</scope>
</reference>
<evidence type="ECO:0000313" key="7">
    <source>
        <dbReference type="Ensembl" id="ENSOABP00000041637.2"/>
    </source>
</evidence>
<dbReference type="AlphaFoldDB" id="A0A668UT54"/>
<dbReference type="Ensembl" id="ENSOABT00000042757.2">
    <property type="protein sequence ID" value="ENSOABP00000041637.2"/>
    <property type="gene ID" value="ENSOABG00000018832.2"/>
</dbReference>
<dbReference type="Gene3D" id="3.30.200.20">
    <property type="entry name" value="Phosphorylase Kinase, domain 1"/>
    <property type="match status" value="1"/>
</dbReference>
<evidence type="ECO:0000256" key="4">
    <source>
        <dbReference type="ARBA" id="ARBA00022840"/>
    </source>
</evidence>
<evidence type="ECO:0000313" key="8">
    <source>
        <dbReference type="Proteomes" id="UP000472276"/>
    </source>
</evidence>
<dbReference type="OMA" id="VHMHGVI"/>
<proteinExistence type="predicted"/>
<name>A0A668UT54_OREAU</name>
<keyword evidence="1" id="KW-0808">Transferase</keyword>
<dbReference type="GO" id="GO:0005737">
    <property type="term" value="C:cytoplasm"/>
    <property type="evidence" value="ECO:0007669"/>
    <property type="project" value="TreeGrafter"/>
</dbReference>
<evidence type="ECO:0000256" key="3">
    <source>
        <dbReference type="ARBA" id="ARBA00022777"/>
    </source>
</evidence>
<dbReference type="PANTHER" id="PTHR11042">
    <property type="entry name" value="EUKARYOTIC TRANSLATION INITIATION FACTOR 2-ALPHA KINASE EIF2-ALPHA KINASE -RELATED"/>
    <property type="match status" value="1"/>
</dbReference>
<feature type="domain" description="Protein kinase" evidence="6">
    <location>
        <begin position="29"/>
        <end position="274"/>
    </location>
</feature>
<keyword evidence="2 5" id="KW-0547">Nucleotide-binding</keyword>
<evidence type="ECO:0000256" key="5">
    <source>
        <dbReference type="PROSITE-ProRule" id="PRU10141"/>
    </source>
</evidence>
<organism evidence="7 8">
    <name type="scientific">Oreochromis aureus</name>
    <name type="common">Israeli tilapia</name>
    <name type="synonym">Chromis aureus</name>
    <dbReference type="NCBI Taxonomy" id="47969"/>
    <lineage>
        <taxon>Eukaryota</taxon>
        <taxon>Metazoa</taxon>
        <taxon>Chordata</taxon>
        <taxon>Craniata</taxon>
        <taxon>Vertebrata</taxon>
        <taxon>Euteleostomi</taxon>
        <taxon>Actinopterygii</taxon>
        <taxon>Neopterygii</taxon>
        <taxon>Teleostei</taxon>
        <taxon>Neoteleostei</taxon>
        <taxon>Acanthomorphata</taxon>
        <taxon>Ovalentaria</taxon>
        <taxon>Cichlomorphae</taxon>
        <taxon>Cichliformes</taxon>
        <taxon>Cichlidae</taxon>
        <taxon>African cichlids</taxon>
        <taxon>Pseudocrenilabrinae</taxon>
        <taxon>Oreochromini</taxon>
        <taxon>Oreochromis</taxon>
    </lineage>
</organism>
<evidence type="ECO:0000256" key="2">
    <source>
        <dbReference type="ARBA" id="ARBA00022741"/>
    </source>
</evidence>
<evidence type="ECO:0000259" key="6">
    <source>
        <dbReference type="PROSITE" id="PS50011"/>
    </source>
</evidence>
<dbReference type="InterPro" id="IPR000719">
    <property type="entry name" value="Prot_kinase_dom"/>
</dbReference>
<dbReference type="Pfam" id="PF00069">
    <property type="entry name" value="Pkinase"/>
    <property type="match status" value="1"/>
</dbReference>
<evidence type="ECO:0000256" key="1">
    <source>
        <dbReference type="ARBA" id="ARBA00022679"/>
    </source>
</evidence>
<keyword evidence="8" id="KW-1185">Reference proteome</keyword>
<dbReference type="InterPro" id="IPR017441">
    <property type="entry name" value="Protein_kinase_ATP_BS"/>
</dbReference>
<dbReference type="Gene3D" id="1.10.510.10">
    <property type="entry name" value="Transferase(Phosphotransferase) domain 1"/>
    <property type="match status" value="1"/>
</dbReference>
<dbReference type="PROSITE" id="PS50011">
    <property type="entry name" value="PROTEIN_KINASE_DOM"/>
    <property type="match status" value="1"/>
</dbReference>
<dbReference type="PROSITE" id="PS00107">
    <property type="entry name" value="PROTEIN_KINASE_ATP"/>
    <property type="match status" value="1"/>
</dbReference>
<keyword evidence="3" id="KW-0418">Kinase</keyword>
<dbReference type="GO" id="GO:0005634">
    <property type="term" value="C:nucleus"/>
    <property type="evidence" value="ECO:0007669"/>
    <property type="project" value="TreeGrafter"/>
</dbReference>
<accession>A0A668UT54</accession>
<keyword evidence="4 5" id="KW-0067">ATP-binding</keyword>
<dbReference type="InterPro" id="IPR011009">
    <property type="entry name" value="Kinase-like_dom_sf"/>
</dbReference>
<protein>
    <recommendedName>
        <fullName evidence="6">Protein kinase domain-containing protein</fullName>
    </recommendedName>
</protein>
<feature type="binding site" evidence="5">
    <location>
        <position position="58"/>
    </location>
    <ligand>
        <name>ATP</name>
        <dbReference type="ChEBI" id="CHEBI:30616"/>
    </ligand>
</feature>
<dbReference type="SMART" id="SM00220">
    <property type="entry name" value="S_TKc"/>
    <property type="match status" value="1"/>
</dbReference>
<dbReference type="PANTHER" id="PTHR11042:SF166">
    <property type="entry name" value="EUKARYOTIC TRANSLATION INITIATION FACTOR 2-ALPHA KINASE 3"/>
    <property type="match status" value="1"/>
</dbReference>
<dbReference type="InterPro" id="IPR050339">
    <property type="entry name" value="CC_SR_Kinase"/>
</dbReference>
<dbReference type="GO" id="GO:0005524">
    <property type="term" value="F:ATP binding"/>
    <property type="evidence" value="ECO:0007669"/>
    <property type="project" value="UniProtKB-UniRule"/>
</dbReference>